<dbReference type="GO" id="GO:0005886">
    <property type="term" value="C:plasma membrane"/>
    <property type="evidence" value="ECO:0007669"/>
    <property type="project" value="UniProtKB-SubCell"/>
</dbReference>
<evidence type="ECO:0000256" key="1">
    <source>
        <dbReference type="ARBA" id="ARBA00004651"/>
    </source>
</evidence>
<organism evidence="5 6">
    <name type="scientific">Candidatus Doudnabacteria bacterium RIFCSPHIGHO2_01_FULL_46_24</name>
    <dbReference type="NCBI Taxonomy" id="1817825"/>
    <lineage>
        <taxon>Bacteria</taxon>
        <taxon>Candidatus Doudnaibacteriota</taxon>
    </lineage>
</organism>
<dbReference type="InterPro" id="IPR045861">
    <property type="entry name" value="CorA_cytoplasmic_dom"/>
</dbReference>
<name>A0A1F5NUM8_9BACT</name>
<comment type="caution">
    <text evidence="5">The sequence shown here is derived from an EMBL/GenBank/DDBJ whole genome shotgun (WGS) entry which is preliminary data.</text>
</comment>
<accession>A0A1F5NUM8</accession>
<feature type="transmembrane region" description="Helical" evidence="4">
    <location>
        <begin position="280"/>
        <end position="299"/>
    </location>
</feature>
<sequence length="305" mass="35990">MSLKIIHTKNLTWHDIIKPDDADLQYMKDHFPFHPLDYEDVITPSTRPKIDEYDNYHFIILLFPYLKKDSEEIKPTEVDFFVGSDYLVTIHDGEMKTLNNLVSNAAAYDNVRNQHMQQTSGFLLFSILELLFKRSFPILDHINRSLDQAGRDIFQADFKTLKRFSTLKKNIIIYRRIMKMHKFVLSKLARSKHGYLQFQYSKNYFQNLIEYAENIWDVLSSDKETAESYEETNQSLAAHRMSDILRTLTIFSVIIFILTLFINVMLFAETTTSLAEFPGLLPLTILGMFVLTFALLWLFKRRKWL</sequence>
<dbReference type="GO" id="GO:0000287">
    <property type="term" value="F:magnesium ion binding"/>
    <property type="evidence" value="ECO:0007669"/>
    <property type="project" value="TreeGrafter"/>
</dbReference>
<protein>
    <submittedName>
        <fullName evidence="5">Uncharacterized protein</fullName>
    </submittedName>
</protein>
<dbReference type="SUPFAM" id="SSF143865">
    <property type="entry name" value="CorA soluble domain-like"/>
    <property type="match status" value="1"/>
</dbReference>
<evidence type="ECO:0000256" key="4">
    <source>
        <dbReference type="SAM" id="Phobius"/>
    </source>
</evidence>
<keyword evidence="3" id="KW-1003">Cell membrane</keyword>
<dbReference type="GO" id="GO:0015087">
    <property type="term" value="F:cobalt ion transmembrane transporter activity"/>
    <property type="evidence" value="ECO:0007669"/>
    <property type="project" value="TreeGrafter"/>
</dbReference>
<proteinExistence type="predicted"/>
<evidence type="ECO:0000256" key="3">
    <source>
        <dbReference type="ARBA" id="ARBA00022475"/>
    </source>
</evidence>
<dbReference type="InterPro" id="IPR002523">
    <property type="entry name" value="MgTranspt_CorA/ZnTranspt_ZntB"/>
</dbReference>
<dbReference type="PANTHER" id="PTHR46494">
    <property type="entry name" value="CORA FAMILY METAL ION TRANSPORTER (EUROFUNG)"/>
    <property type="match status" value="1"/>
</dbReference>
<evidence type="ECO:0000313" key="5">
    <source>
        <dbReference type="EMBL" id="OGE81375.1"/>
    </source>
</evidence>
<dbReference type="AlphaFoldDB" id="A0A1F5NUM8"/>
<keyword evidence="4" id="KW-0812">Transmembrane</keyword>
<comment type="subcellular location">
    <subcellularLocation>
        <location evidence="1">Cell membrane</location>
        <topology evidence="1">Multi-pass membrane protein</topology>
    </subcellularLocation>
</comment>
<keyword evidence="4" id="KW-1133">Transmembrane helix</keyword>
<dbReference type="CDD" id="cd12822">
    <property type="entry name" value="TmCorA-like"/>
    <property type="match status" value="1"/>
</dbReference>
<gene>
    <name evidence="5" type="ORF">A2720_02440</name>
</gene>
<evidence type="ECO:0000313" key="6">
    <source>
        <dbReference type="Proteomes" id="UP000178892"/>
    </source>
</evidence>
<keyword evidence="2" id="KW-0813">Transport</keyword>
<evidence type="ECO:0000256" key="2">
    <source>
        <dbReference type="ARBA" id="ARBA00022448"/>
    </source>
</evidence>
<dbReference type="STRING" id="1817825.A2720_02440"/>
<feature type="transmembrane region" description="Helical" evidence="4">
    <location>
        <begin position="248"/>
        <end position="268"/>
    </location>
</feature>
<dbReference type="GO" id="GO:0050897">
    <property type="term" value="F:cobalt ion binding"/>
    <property type="evidence" value="ECO:0007669"/>
    <property type="project" value="TreeGrafter"/>
</dbReference>
<reference evidence="5 6" key="1">
    <citation type="journal article" date="2016" name="Nat. Commun.">
        <title>Thousands of microbial genomes shed light on interconnected biogeochemical processes in an aquifer system.</title>
        <authorList>
            <person name="Anantharaman K."/>
            <person name="Brown C.T."/>
            <person name="Hug L.A."/>
            <person name="Sharon I."/>
            <person name="Castelle C.J."/>
            <person name="Probst A.J."/>
            <person name="Thomas B.C."/>
            <person name="Singh A."/>
            <person name="Wilkins M.J."/>
            <person name="Karaoz U."/>
            <person name="Brodie E.L."/>
            <person name="Williams K.H."/>
            <person name="Hubbard S.S."/>
            <person name="Banfield J.F."/>
        </authorList>
    </citation>
    <scope>NUCLEOTIDE SEQUENCE [LARGE SCALE GENOMIC DNA]</scope>
</reference>
<dbReference type="EMBL" id="MFEL01000008">
    <property type="protein sequence ID" value="OGE81375.1"/>
    <property type="molecule type" value="Genomic_DNA"/>
</dbReference>
<keyword evidence="4" id="KW-0472">Membrane</keyword>
<dbReference type="PANTHER" id="PTHR46494:SF1">
    <property type="entry name" value="CORA FAMILY METAL ION TRANSPORTER (EUROFUNG)"/>
    <property type="match status" value="1"/>
</dbReference>
<dbReference type="Proteomes" id="UP000178892">
    <property type="component" value="Unassembled WGS sequence"/>
</dbReference>
<dbReference type="Gene3D" id="1.20.58.340">
    <property type="entry name" value="Magnesium transport protein CorA, transmembrane region"/>
    <property type="match status" value="2"/>
</dbReference>
<dbReference type="Gene3D" id="3.30.460.20">
    <property type="entry name" value="CorA soluble domain-like"/>
    <property type="match status" value="1"/>
</dbReference>
<dbReference type="GO" id="GO:0015095">
    <property type="term" value="F:magnesium ion transmembrane transporter activity"/>
    <property type="evidence" value="ECO:0007669"/>
    <property type="project" value="TreeGrafter"/>
</dbReference>
<dbReference type="Pfam" id="PF01544">
    <property type="entry name" value="CorA"/>
    <property type="match status" value="1"/>
</dbReference>